<feature type="compositionally biased region" description="Basic and acidic residues" evidence="2">
    <location>
        <begin position="489"/>
        <end position="501"/>
    </location>
</feature>
<protein>
    <submittedName>
        <fullName evidence="3">Uncharacterized protein</fullName>
    </submittedName>
</protein>
<keyword evidence="4" id="KW-1185">Reference proteome</keyword>
<feature type="region of interest" description="Disordered" evidence="2">
    <location>
        <begin position="151"/>
        <end position="222"/>
    </location>
</feature>
<gene>
    <name evidence="3" type="ORF">Tco_1070639</name>
</gene>
<reference evidence="3" key="2">
    <citation type="submission" date="2022-01" db="EMBL/GenBank/DDBJ databases">
        <authorList>
            <person name="Yamashiro T."/>
            <person name="Shiraishi A."/>
            <person name="Satake H."/>
            <person name="Nakayama K."/>
        </authorList>
    </citation>
    <scope>NUCLEOTIDE SEQUENCE</scope>
</reference>
<evidence type="ECO:0000313" key="3">
    <source>
        <dbReference type="EMBL" id="GJT88922.1"/>
    </source>
</evidence>
<evidence type="ECO:0000313" key="4">
    <source>
        <dbReference type="Proteomes" id="UP001151760"/>
    </source>
</evidence>
<reference evidence="3" key="1">
    <citation type="journal article" date="2022" name="Int. J. Mol. Sci.">
        <title>Draft Genome of Tanacetum Coccineum: Genomic Comparison of Closely Related Tanacetum-Family Plants.</title>
        <authorList>
            <person name="Yamashiro T."/>
            <person name="Shiraishi A."/>
            <person name="Nakayama K."/>
            <person name="Satake H."/>
        </authorList>
    </citation>
    <scope>NUCLEOTIDE SEQUENCE</scope>
</reference>
<sequence length="588" mass="64494">MANQEQNPPQQELPFIAAKQVGFNLEDILFNTNNKVALLYPEHNNKDYFKCVSDFISKCCLKKPFTRSPNMYKEYLAGFWYSAKALENSKVFFSIPTGGSFGEVGVNTFRNAIGAHYLPHSSEYAAPPSIDVVRQWFSMIRYGEEVSTKGTLKKSLLPPSKEAIKGGSSKAPTGSKIGYSKKRKESSSAIDSNPSQPLVSTPMDTGMHKEDHQAAGGPTSLGVTSEARANPQLSSGMSAFNLNEPIYSASFIIHSESALGNDASAASTAEGDLGNSAPSTDSHVLVDQTKSVSEGLETVLTQPIIEKGASSVANLNSPEDDHVIVVNDSDEDKDDEVHATKNSQKYKLELEKNNVEAEAALLKAQPSFSNVEQLKELLVKSLKTKFLNITSAHDFSSSLPTELKDLPSKFNYLTEEVKGLKNQVHNLEIELLGELKEIPPRWKAKLKTLDALLSLLNKVTNSLNKFSQAIKSKKTKGDSVPSACSSQTEGEHIKKDKGKKDLSLEEAVKESTGSDYNDDETHLSGSMVESSRIKKVKKFDFVTEDGKHIHLTEEQINQRKNIEEKAKAEAAKHKSEVLKEELIDLLGP</sequence>
<dbReference type="EMBL" id="BQNB010019775">
    <property type="protein sequence ID" value="GJT88922.1"/>
    <property type="molecule type" value="Genomic_DNA"/>
</dbReference>
<feature type="coiled-coil region" evidence="1">
    <location>
        <begin position="410"/>
        <end position="437"/>
    </location>
</feature>
<name>A0ABQ5HM06_9ASTR</name>
<organism evidence="3 4">
    <name type="scientific">Tanacetum coccineum</name>
    <dbReference type="NCBI Taxonomy" id="301880"/>
    <lineage>
        <taxon>Eukaryota</taxon>
        <taxon>Viridiplantae</taxon>
        <taxon>Streptophyta</taxon>
        <taxon>Embryophyta</taxon>
        <taxon>Tracheophyta</taxon>
        <taxon>Spermatophyta</taxon>
        <taxon>Magnoliopsida</taxon>
        <taxon>eudicotyledons</taxon>
        <taxon>Gunneridae</taxon>
        <taxon>Pentapetalae</taxon>
        <taxon>asterids</taxon>
        <taxon>campanulids</taxon>
        <taxon>Asterales</taxon>
        <taxon>Asteraceae</taxon>
        <taxon>Asteroideae</taxon>
        <taxon>Anthemideae</taxon>
        <taxon>Anthemidinae</taxon>
        <taxon>Tanacetum</taxon>
    </lineage>
</organism>
<feature type="compositionally biased region" description="Polar residues" evidence="2">
    <location>
        <begin position="187"/>
        <end position="203"/>
    </location>
</feature>
<comment type="caution">
    <text evidence="3">The sequence shown here is derived from an EMBL/GenBank/DDBJ whole genome shotgun (WGS) entry which is preliminary data.</text>
</comment>
<evidence type="ECO:0000256" key="2">
    <source>
        <dbReference type="SAM" id="MobiDB-lite"/>
    </source>
</evidence>
<accession>A0ABQ5HM06</accession>
<keyword evidence="1" id="KW-0175">Coiled coil</keyword>
<feature type="region of interest" description="Disordered" evidence="2">
    <location>
        <begin position="475"/>
        <end position="501"/>
    </location>
</feature>
<evidence type="ECO:0000256" key="1">
    <source>
        <dbReference type="SAM" id="Coils"/>
    </source>
</evidence>
<dbReference type="Proteomes" id="UP001151760">
    <property type="component" value="Unassembled WGS sequence"/>
</dbReference>
<proteinExistence type="predicted"/>